<feature type="transmembrane region" description="Helical" evidence="1">
    <location>
        <begin position="217"/>
        <end position="239"/>
    </location>
</feature>
<feature type="transmembrane region" description="Helical" evidence="1">
    <location>
        <begin position="58"/>
        <end position="76"/>
    </location>
</feature>
<accession>A0AAD6YLR7</accession>
<comment type="caution">
    <text evidence="2">The sequence shown here is derived from an EMBL/GenBank/DDBJ whole genome shotgun (WGS) entry which is preliminary data.</text>
</comment>
<name>A0AAD6YLR7_9AGAR</name>
<dbReference type="EMBL" id="JARJCW010000006">
    <property type="protein sequence ID" value="KAJ7223134.1"/>
    <property type="molecule type" value="Genomic_DNA"/>
</dbReference>
<evidence type="ECO:0000313" key="2">
    <source>
        <dbReference type="EMBL" id="KAJ7223134.1"/>
    </source>
</evidence>
<feature type="transmembrane region" description="Helical" evidence="1">
    <location>
        <begin position="251"/>
        <end position="268"/>
    </location>
</feature>
<feature type="transmembrane region" description="Helical" evidence="1">
    <location>
        <begin position="137"/>
        <end position="158"/>
    </location>
</feature>
<evidence type="ECO:0000256" key="1">
    <source>
        <dbReference type="SAM" id="Phobius"/>
    </source>
</evidence>
<dbReference type="AlphaFoldDB" id="A0AAD6YLR7"/>
<proteinExistence type="predicted"/>
<dbReference type="Proteomes" id="UP001219525">
    <property type="component" value="Unassembled WGS sequence"/>
</dbReference>
<feature type="transmembrane region" description="Helical" evidence="1">
    <location>
        <begin position="20"/>
        <end position="37"/>
    </location>
</feature>
<sequence>MMQGIALLPAYLATLVLESVLYGLLLLLFILTIYLLANRGTLTGDKQPAKHQFTSLPFLGVAVLFKFVLITGHWGVNVYQAFYAYIHLGNATTEDAFYADLSQRSEVAKDSILFVAIILGDSLVVRPHCLSSCSNKLVQVCALIGTFVASVGIVFELTTWEPWLRGTPFLQQSSPWTAAGYVFSFMTNVYSTGLIIYRIRTVSKPAKTKPGPALMRLLSVLAESATLQTVWLTISVLLLSLSGQFKFDAQFIFVDCLPAILGISNLMIHARVGLGWSQDYAVDNDARWRKHRRELPVMHHTLPVVISDDAVWLSLHSS</sequence>
<keyword evidence="1" id="KW-0472">Membrane</keyword>
<organism evidence="2 3">
    <name type="scientific">Mycena pura</name>
    <dbReference type="NCBI Taxonomy" id="153505"/>
    <lineage>
        <taxon>Eukaryota</taxon>
        <taxon>Fungi</taxon>
        <taxon>Dikarya</taxon>
        <taxon>Basidiomycota</taxon>
        <taxon>Agaricomycotina</taxon>
        <taxon>Agaricomycetes</taxon>
        <taxon>Agaricomycetidae</taxon>
        <taxon>Agaricales</taxon>
        <taxon>Marasmiineae</taxon>
        <taxon>Mycenaceae</taxon>
        <taxon>Mycena</taxon>
    </lineage>
</organism>
<protein>
    <submittedName>
        <fullName evidence="2">Uncharacterized protein</fullName>
    </submittedName>
</protein>
<keyword evidence="1" id="KW-0812">Transmembrane</keyword>
<keyword evidence="1" id="KW-1133">Transmembrane helix</keyword>
<keyword evidence="3" id="KW-1185">Reference proteome</keyword>
<gene>
    <name evidence="2" type="ORF">GGX14DRAFT_657409</name>
</gene>
<evidence type="ECO:0000313" key="3">
    <source>
        <dbReference type="Proteomes" id="UP001219525"/>
    </source>
</evidence>
<feature type="transmembrane region" description="Helical" evidence="1">
    <location>
        <begin position="178"/>
        <end position="197"/>
    </location>
</feature>
<reference evidence="2" key="1">
    <citation type="submission" date="2023-03" db="EMBL/GenBank/DDBJ databases">
        <title>Massive genome expansion in bonnet fungi (Mycena s.s.) driven by repeated elements and novel gene families across ecological guilds.</title>
        <authorList>
            <consortium name="Lawrence Berkeley National Laboratory"/>
            <person name="Harder C.B."/>
            <person name="Miyauchi S."/>
            <person name="Viragh M."/>
            <person name="Kuo A."/>
            <person name="Thoen E."/>
            <person name="Andreopoulos B."/>
            <person name="Lu D."/>
            <person name="Skrede I."/>
            <person name="Drula E."/>
            <person name="Henrissat B."/>
            <person name="Morin E."/>
            <person name="Kohler A."/>
            <person name="Barry K."/>
            <person name="LaButti K."/>
            <person name="Morin E."/>
            <person name="Salamov A."/>
            <person name="Lipzen A."/>
            <person name="Mereny Z."/>
            <person name="Hegedus B."/>
            <person name="Baldrian P."/>
            <person name="Stursova M."/>
            <person name="Weitz H."/>
            <person name="Taylor A."/>
            <person name="Grigoriev I.V."/>
            <person name="Nagy L.G."/>
            <person name="Martin F."/>
            <person name="Kauserud H."/>
        </authorList>
    </citation>
    <scope>NUCLEOTIDE SEQUENCE</scope>
    <source>
        <strain evidence="2">9144</strain>
    </source>
</reference>